<evidence type="ECO:0000256" key="4">
    <source>
        <dbReference type="ARBA" id="ARBA00022679"/>
    </source>
</evidence>
<evidence type="ECO:0000256" key="6">
    <source>
        <dbReference type="ARBA" id="ARBA00047665"/>
    </source>
</evidence>
<dbReference type="Pfam" id="PF01571">
    <property type="entry name" value="GCV_T"/>
    <property type="match status" value="1"/>
</dbReference>
<dbReference type="SUPFAM" id="SSF101790">
    <property type="entry name" value="Aminomethyltransferase beta-barrel domain"/>
    <property type="match status" value="1"/>
</dbReference>
<dbReference type="AlphaFoldDB" id="A0A381Y761"/>
<evidence type="ECO:0000256" key="2">
    <source>
        <dbReference type="ARBA" id="ARBA00012616"/>
    </source>
</evidence>
<dbReference type="NCBIfam" id="NF001567">
    <property type="entry name" value="PRK00389.1"/>
    <property type="match status" value="1"/>
</dbReference>
<dbReference type="PANTHER" id="PTHR43757:SF2">
    <property type="entry name" value="AMINOMETHYLTRANSFERASE, MITOCHONDRIAL"/>
    <property type="match status" value="1"/>
</dbReference>
<proteinExistence type="inferred from homology"/>
<feature type="domain" description="GCVT N-terminal" evidence="7">
    <location>
        <begin position="13"/>
        <end position="260"/>
    </location>
</feature>
<feature type="non-terminal residue" evidence="9">
    <location>
        <position position="1"/>
    </location>
</feature>
<feature type="domain" description="Aminomethyltransferase C-terminal" evidence="8">
    <location>
        <begin position="291"/>
        <end position="367"/>
    </location>
</feature>
<comment type="similarity">
    <text evidence="1">Belongs to the GcvT family.</text>
</comment>
<sequence length="383" mass="41574">VNKAGTVVNTTPLYALHRELDAKIVEFANYQMPLNYPSGIITEHRQVRESAGLFDVSHMGQIKVTGDSAAESLESLLPTDLSKLDVGRQRYSFLTLDTGGILDDLMISRFEDHYLLVVNASNKYQDFNHIVARLPADCTAELLDNRSLLALQGPLARKVMSRLCPDLTTMRFMDTMDTEIEGIKCQAFCSGYTGEDGFELATNNDDALKLAQLLLDQTEVEPTGLGARDSLRLEAGLCLHGNDIHPNITPVAAGLSWAIPASRRKGGSKSGGFLGSEPILLELENGPSVTRVGIQPEGRAPVRAHCEIVIPTGESIGEVSSGSYGPTVGRPIAMGYVKSAYSHPGTELQAIVRDKPLSVKICHLPFVQHNYKRHYITSGADSA</sequence>
<dbReference type="Gene3D" id="4.10.1250.10">
    <property type="entry name" value="Aminomethyltransferase fragment"/>
    <property type="match status" value="1"/>
</dbReference>
<dbReference type="Gene3D" id="3.30.1360.120">
    <property type="entry name" value="Probable tRNA modification gtpase trme, domain 1"/>
    <property type="match status" value="1"/>
</dbReference>
<dbReference type="FunFam" id="3.30.70.1400:FF:000001">
    <property type="entry name" value="Aminomethyltransferase"/>
    <property type="match status" value="1"/>
</dbReference>
<comment type="catalytic activity">
    <reaction evidence="6">
        <text>N(6)-[(R)-S(8)-aminomethyldihydrolipoyl]-L-lysyl-[protein] + (6S)-5,6,7,8-tetrahydrofolate = N(6)-[(R)-dihydrolipoyl]-L-lysyl-[protein] + (6R)-5,10-methylene-5,6,7,8-tetrahydrofolate + NH4(+)</text>
        <dbReference type="Rhea" id="RHEA:16945"/>
        <dbReference type="Rhea" id="RHEA-COMP:10475"/>
        <dbReference type="Rhea" id="RHEA-COMP:10492"/>
        <dbReference type="ChEBI" id="CHEBI:15636"/>
        <dbReference type="ChEBI" id="CHEBI:28938"/>
        <dbReference type="ChEBI" id="CHEBI:57453"/>
        <dbReference type="ChEBI" id="CHEBI:83100"/>
        <dbReference type="ChEBI" id="CHEBI:83143"/>
        <dbReference type="EC" id="2.1.2.10"/>
    </reaction>
</comment>
<dbReference type="EMBL" id="UINC01017465">
    <property type="protein sequence ID" value="SVA72442.1"/>
    <property type="molecule type" value="Genomic_DNA"/>
</dbReference>
<dbReference type="Gene3D" id="2.40.30.110">
    <property type="entry name" value="Aminomethyltransferase beta-barrel domains"/>
    <property type="match status" value="1"/>
</dbReference>
<reference evidence="9" key="1">
    <citation type="submission" date="2018-05" db="EMBL/GenBank/DDBJ databases">
        <authorList>
            <person name="Lanie J.A."/>
            <person name="Ng W.-L."/>
            <person name="Kazmierczak K.M."/>
            <person name="Andrzejewski T.M."/>
            <person name="Davidsen T.M."/>
            <person name="Wayne K.J."/>
            <person name="Tettelin H."/>
            <person name="Glass J.I."/>
            <person name="Rusch D."/>
            <person name="Podicherti R."/>
            <person name="Tsui H.-C.T."/>
            <person name="Winkler M.E."/>
        </authorList>
    </citation>
    <scope>NUCLEOTIDE SEQUENCE</scope>
</reference>
<dbReference type="InterPro" id="IPR013977">
    <property type="entry name" value="GcvT_C"/>
</dbReference>
<dbReference type="InterPro" id="IPR029043">
    <property type="entry name" value="GcvT/YgfZ_C"/>
</dbReference>
<evidence type="ECO:0000259" key="7">
    <source>
        <dbReference type="Pfam" id="PF01571"/>
    </source>
</evidence>
<dbReference type="Gene3D" id="3.30.70.1400">
    <property type="entry name" value="Aminomethyltransferase beta-barrel domains"/>
    <property type="match status" value="1"/>
</dbReference>
<evidence type="ECO:0000256" key="1">
    <source>
        <dbReference type="ARBA" id="ARBA00008609"/>
    </source>
</evidence>
<dbReference type="GO" id="GO:0005960">
    <property type="term" value="C:glycine cleavage complex"/>
    <property type="evidence" value="ECO:0007669"/>
    <property type="project" value="InterPro"/>
</dbReference>
<gene>
    <name evidence="9" type="ORF">METZ01_LOCUS125296</name>
</gene>
<evidence type="ECO:0000259" key="8">
    <source>
        <dbReference type="Pfam" id="PF08669"/>
    </source>
</evidence>
<dbReference type="InterPro" id="IPR006222">
    <property type="entry name" value="GCVT_N"/>
</dbReference>
<evidence type="ECO:0000256" key="3">
    <source>
        <dbReference type="ARBA" id="ARBA00022576"/>
    </source>
</evidence>
<dbReference type="GO" id="GO:0008483">
    <property type="term" value="F:transaminase activity"/>
    <property type="evidence" value="ECO:0007669"/>
    <property type="project" value="UniProtKB-KW"/>
</dbReference>
<dbReference type="InterPro" id="IPR006223">
    <property type="entry name" value="GcvT"/>
</dbReference>
<evidence type="ECO:0000256" key="5">
    <source>
        <dbReference type="ARBA" id="ARBA00031395"/>
    </source>
</evidence>
<dbReference type="SUPFAM" id="SSF103025">
    <property type="entry name" value="Folate-binding domain"/>
    <property type="match status" value="1"/>
</dbReference>
<organism evidence="9">
    <name type="scientific">marine metagenome</name>
    <dbReference type="NCBI Taxonomy" id="408172"/>
    <lineage>
        <taxon>unclassified sequences</taxon>
        <taxon>metagenomes</taxon>
        <taxon>ecological metagenomes</taxon>
    </lineage>
</organism>
<dbReference type="InterPro" id="IPR027266">
    <property type="entry name" value="TrmE/GcvT-like"/>
</dbReference>
<evidence type="ECO:0000313" key="9">
    <source>
        <dbReference type="EMBL" id="SVA72442.1"/>
    </source>
</evidence>
<dbReference type="NCBIfam" id="TIGR00528">
    <property type="entry name" value="gcvT"/>
    <property type="match status" value="1"/>
</dbReference>
<dbReference type="Pfam" id="PF08669">
    <property type="entry name" value="GCV_T_C"/>
    <property type="match status" value="1"/>
</dbReference>
<name>A0A381Y761_9ZZZZ</name>
<protein>
    <recommendedName>
        <fullName evidence="2">aminomethyltransferase</fullName>
        <ecNumber evidence="2">2.1.2.10</ecNumber>
    </recommendedName>
    <alternativeName>
        <fullName evidence="5">Glycine cleavage system T protein</fullName>
    </alternativeName>
</protein>
<dbReference type="NCBIfam" id="NF010093">
    <property type="entry name" value="PRK13579.1"/>
    <property type="match status" value="1"/>
</dbReference>
<keyword evidence="4" id="KW-0808">Transferase</keyword>
<dbReference type="EC" id="2.1.2.10" evidence="2"/>
<dbReference type="PIRSF" id="PIRSF006487">
    <property type="entry name" value="GcvT"/>
    <property type="match status" value="1"/>
</dbReference>
<keyword evidence="3" id="KW-0032">Aminotransferase</keyword>
<dbReference type="PANTHER" id="PTHR43757">
    <property type="entry name" value="AMINOMETHYLTRANSFERASE"/>
    <property type="match status" value="1"/>
</dbReference>
<dbReference type="GO" id="GO:0006546">
    <property type="term" value="P:glycine catabolic process"/>
    <property type="evidence" value="ECO:0007669"/>
    <property type="project" value="InterPro"/>
</dbReference>
<dbReference type="InterPro" id="IPR028896">
    <property type="entry name" value="GcvT/YgfZ/DmdA"/>
</dbReference>
<dbReference type="GO" id="GO:0004047">
    <property type="term" value="F:aminomethyltransferase activity"/>
    <property type="evidence" value="ECO:0007669"/>
    <property type="project" value="UniProtKB-EC"/>
</dbReference>
<accession>A0A381Y761</accession>